<dbReference type="Proteomes" id="UP000270094">
    <property type="component" value="Unassembled WGS sequence"/>
</dbReference>
<evidence type="ECO:0000313" key="1">
    <source>
        <dbReference type="EMBL" id="VDM78551.1"/>
    </source>
</evidence>
<gene>
    <name evidence="1" type="ORF">SVUK_LOCUS13549</name>
</gene>
<reference evidence="1 2" key="1">
    <citation type="submission" date="2018-11" db="EMBL/GenBank/DDBJ databases">
        <authorList>
            <consortium name="Pathogen Informatics"/>
        </authorList>
    </citation>
    <scope>NUCLEOTIDE SEQUENCE [LARGE SCALE GENOMIC DNA]</scope>
</reference>
<name>A0A3P7J057_STRVU</name>
<evidence type="ECO:0008006" key="3">
    <source>
        <dbReference type="Google" id="ProtNLM"/>
    </source>
</evidence>
<dbReference type="SUPFAM" id="SSF53335">
    <property type="entry name" value="S-adenosyl-L-methionine-dependent methyltransferases"/>
    <property type="match status" value="1"/>
</dbReference>
<organism evidence="1 2">
    <name type="scientific">Strongylus vulgaris</name>
    <name type="common">Blood worm</name>
    <dbReference type="NCBI Taxonomy" id="40348"/>
    <lineage>
        <taxon>Eukaryota</taxon>
        <taxon>Metazoa</taxon>
        <taxon>Ecdysozoa</taxon>
        <taxon>Nematoda</taxon>
        <taxon>Chromadorea</taxon>
        <taxon>Rhabditida</taxon>
        <taxon>Rhabditina</taxon>
        <taxon>Rhabditomorpha</taxon>
        <taxon>Strongyloidea</taxon>
        <taxon>Strongylidae</taxon>
        <taxon>Strongylus</taxon>
    </lineage>
</organism>
<dbReference type="AlphaFoldDB" id="A0A3P7J057"/>
<protein>
    <recommendedName>
        <fullName evidence="3">PABS domain-containing protein</fullName>
    </recommendedName>
</protein>
<dbReference type="Gene3D" id="3.40.50.150">
    <property type="entry name" value="Vaccinia Virus protein VP39"/>
    <property type="match status" value="1"/>
</dbReference>
<accession>A0A3P7J057</accession>
<dbReference type="EMBL" id="UYYB01102293">
    <property type="protein sequence ID" value="VDM78551.1"/>
    <property type="molecule type" value="Genomic_DNA"/>
</dbReference>
<dbReference type="InterPro" id="IPR029063">
    <property type="entry name" value="SAM-dependent_MTases_sf"/>
</dbReference>
<evidence type="ECO:0000313" key="2">
    <source>
        <dbReference type="Proteomes" id="UP000270094"/>
    </source>
</evidence>
<proteinExistence type="predicted"/>
<dbReference type="OrthoDB" id="2016285at2759"/>
<keyword evidence="2" id="KW-1185">Reference proteome</keyword>
<sequence length="93" mass="10343">MVEDMFTSGAVDMSTDSTAQVLSIGLGAGFINSYLHHNFPKMNITVVDIEPKMVDICLRWFDMKLDDRQHAVVMDGVDFIEQAVNSGKSSLFL</sequence>